<name>A0A2S6IMU7_9FLAO</name>
<keyword evidence="3" id="KW-1185">Reference proteome</keyword>
<dbReference type="InterPro" id="IPR021782">
    <property type="entry name" value="DUF3347"/>
</dbReference>
<reference evidence="2 3" key="1">
    <citation type="submission" date="2018-02" db="EMBL/GenBank/DDBJ databases">
        <title>Genomic Encyclopedia of Archaeal and Bacterial Type Strains, Phase II (KMG-II): from individual species to whole genera.</title>
        <authorList>
            <person name="Goeker M."/>
        </authorList>
    </citation>
    <scope>NUCLEOTIDE SEQUENCE [LARGE SCALE GENOMIC DNA]</scope>
    <source>
        <strain evidence="2 3">DSM 16809</strain>
    </source>
</reference>
<gene>
    <name evidence="2" type="ORF">LY01_01126</name>
</gene>
<protein>
    <submittedName>
        <fullName evidence="2">Uncharacterized protein DUF3347</fullName>
    </submittedName>
</protein>
<dbReference type="Pfam" id="PF11827">
    <property type="entry name" value="DUF3347"/>
    <property type="match status" value="1"/>
</dbReference>
<dbReference type="OrthoDB" id="5513217at2"/>
<comment type="caution">
    <text evidence="2">The sequence shown here is derived from an EMBL/GenBank/DDBJ whole genome shotgun (WGS) entry which is preliminary data.</text>
</comment>
<sequence>MVILYSYLEPYLKENKLNTIQSNLVKIALIATLIFTVSCKKTEENATVETERKEITPEKNISSENILKNYFNLKDALVKDDKDKATIHSEYLSNSLNDFNNSISIENKQDGLKEVLSKAIKNAILISKKDIKTQREYFKELSENITDMIAITGTEQPLYEQHCPMYNGGTNWLSNSKEIRNPYYGSQMLKCGIVQREIK</sequence>
<accession>A0A2S6IMU7</accession>
<evidence type="ECO:0000313" key="2">
    <source>
        <dbReference type="EMBL" id="PPK95538.1"/>
    </source>
</evidence>
<organism evidence="2 3">
    <name type="scientific">Nonlabens xylanidelens</name>
    <dbReference type="NCBI Taxonomy" id="191564"/>
    <lineage>
        <taxon>Bacteria</taxon>
        <taxon>Pseudomonadati</taxon>
        <taxon>Bacteroidota</taxon>
        <taxon>Flavobacteriia</taxon>
        <taxon>Flavobacteriales</taxon>
        <taxon>Flavobacteriaceae</taxon>
        <taxon>Nonlabens</taxon>
    </lineage>
</organism>
<dbReference type="AlphaFoldDB" id="A0A2S6IMU7"/>
<evidence type="ECO:0000313" key="3">
    <source>
        <dbReference type="Proteomes" id="UP000239002"/>
    </source>
</evidence>
<dbReference type="Proteomes" id="UP000239002">
    <property type="component" value="Unassembled WGS sequence"/>
</dbReference>
<evidence type="ECO:0000259" key="1">
    <source>
        <dbReference type="Pfam" id="PF11827"/>
    </source>
</evidence>
<dbReference type="EMBL" id="PTJE01000002">
    <property type="protein sequence ID" value="PPK95538.1"/>
    <property type="molecule type" value="Genomic_DNA"/>
</dbReference>
<feature type="domain" description="DUF3347" evidence="1">
    <location>
        <begin position="66"/>
        <end position="155"/>
    </location>
</feature>
<proteinExistence type="predicted"/>